<dbReference type="GO" id="GO:0003677">
    <property type="term" value="F:DNA binding"/>
    <property type="evidence" value="ECO:0007669"/>
    <property type="project" value="InterPro"/>
</dbReference>
<dbReference type="InterPro" id="IPR036515">
    <property type="entry name" value="Transposase_17_sf"/>
</dbReference>
<dbReference type="EMBL" id="PEVG01000004">
    <property type="protein sequence ID" value="PIU99773.1"/>
    <property type="molecule type" value="Genomic_DNA"/>
</dbReference>
<dbReference type="Gene3D" id="3.30.70.1290">
    <property type="entry name" value="Transposase IS200-like"/>
    <property type="match status" value="1"/>
</dbReference>
<evidence type="ECO:0000259" key="1">
    <source>
        <dbReference type="SMART" id="SM01321"/>
    </source>
</evidence>
<evidence type="ECO:0000313" key="3">
    <source>
        <dbReference type="Proteomes" id="UP000228561"/>
    </source>
</evidence>
<reference evidence="3" key="1">
    <citation type="submission" date="2017-09" db="EMBL/GenBank/DDBJ databases">
        <title>Depth-based differentiation of microbial function through sediment-hosted aquifers and enrichment of novel symbionts in the deep terrestrial subsurface.</title>
        <authorList>
            <person name="Probst A.J."/>
            <person name="Ladd B."/>
            <person name="Jarett J.K."/>
            <person name="Geller-Mcgrath D.E."/>
            <person name="Sieber C.M.K."/>
            <person name="Emerson J.B."/>
            <person name="Anantharaman K."/>
            <person name="Thomas B.C."/>
            <person name="Malmstrom R."/>
            <person name="Stieglmeier M."/>
            <person name="Klingl A."/>
            <person name="Woyke T."/>
            <person name="Ryan C.M."/>
            <person name="Banfield J.F."/>
        </authorList>
    </citation>
    <scope>NUCLEOTIDE SEQUENCE [LARGE SCALE GENOMIC DNA]</scope>
</reference>
<sequence length="239" mass="28864">MERKFRFSEGEFYHLYNRGINKMTIFLDDVDKKRFIKLLFVCNSKKPVVFKDIQGLPLTKIERGETIVDIGAYCLMLNHFHLLVREKIEKGITMFMEKLFTAYPMYFNKKNERTGRLFEGVFKATHVNKDQYLKYLFAYIHLNPIKLIDPKWRENGIADREKAKNFLKEYKYCSYLDYIGERREESLILCKESFPEYFSNFKEFEDFINEWLSSENIQGLPLETFGNERHLDRDERDEK</sequence>
<dbReference type="GO" id="GO:0006313">
    <property type="term" value="P:DNA transposition"/>
    <property type="evidence" value="ECO:0007669"/>
    <property type="project" value="InterPro"/>
</dbReference>
<dbReference type="Proteomes" id="UP000228561">
    <property type="component" value="Unassembled WGS sequence"/>
</dbReference>
<gene>
    <name evidence="2" type="ORF">COS58_00510</name>
</gene>
<accession>A0A2M7B9K8</accession>
<name>A0A2M7B9K8_9BACT</name>
<dbReference type="Pfam" id="PF01797">
    <property type="entry name" value="Y1_Tnp"/>
    <property type="match status" value="1"/>
</dbReference>
<evidence type="ECO:0000313" key="2">
    <source>
        <dbReference type="EMBL" id="PIU99773.1"/>
    </source>
</evidence>
<dbReference type="AlphaFoldDB" id="A0A2M7B9K8"/>
<organism evidence="2 3">
    <name type="scientific">Candidatus Tagabacteria bacterium CG03_land_8_20_14_0_80_41_22</name>
    <dbReference type="NCBI Taxonomy" id="1975020"/>
    <lineage>
        <taxon>Bacteria</taxon>
        <taxon>Candidatus Tagaibacteriota</taxon>
    </lineage>
</organism>
<dbReference type="SMART" id="SM01321">
    <property type="entry name" value="Y1_Tnp"/>
    <property type="match status" value="1"/>
</dbReference>
<proteinExistence type="predicted"/>
<comment type="caution">
    <text evidence="2">The sequence shown here is derived from an EMBL/GenBank/DDBJ whole genome shotgun (WGS) entry which is preliminary data.</text>
</comment>
<dbReference type="PANTHER" id="PTHR34322">
    <property type="entry name" value="TRANSPOSASE, Y1_TNP DOMAIN-CONTAINING"/>
    <property type="match status" value="1"/>
</dbReference>
<protein>
    <recommendedName>
        <fullName evidence="1">Transposase IS200-like domain-containing protein</fullName>
    </recommendedName>
</protein>
<dbReference type="InterPro" id="IPR002686">
    <property type="entry name" value="Transposase_17"/>
</dbReference>
<dbReference type="SUPFAM" id="SSF143422">
    <property type="entry name" value="Transposase IS200-like"/>
    <property type="match status" value="1"/>
</dbReference>
<dbReference type="GO" id="GO:0004803">
    <property type="term" value="F:transposase activity"/>
    <property type="evidence" value="ECO:0007669"/>
    <property type="project" value="InterPro"/>
</dbReference>
<feature type="domain" description="Transposase IS200-like" evidence="1">
    <location>
        <begin position="8"/>
        <end position="143"/>
    </location>
</feature>
<dbReference type="PANTHER" id="PTHR34322:SF2">
    <property type="entry name" value="TRANSPOSASE IS200-LIKE DOMAIN-CONTAINING PROTEIN"/>
    <property type="match status" value="1"/>
</dbReference>